<gene>
    <name evidence="3" type="ORF">B4U79_08468</name>
</gene>
<dbReference type="GO" id="GO:0005739">
    <property type="term" value="C:mitochondrion"/>
    <property type="evidence" value="ECO:0007669"/>
    <property type="project" value="TreeGrafter"/>
</dbReference>
<name>A0A443RNV0_9ACAR</name>
<dbReference type="PRINTS" id="PR00080">
    <property type="entry name" value="SDRFAMILY"/>
</dbReference>
<dbReference type="Proteomes" id="UP000285301">
    <property type="component" value="Unassembled WGS sequence"/>
</dbReference>
<comment type="caution">
    <text evidence="3">The sequence shown here is derived from an EMBL/GenBank/DDBJ whole genome shotgun (WGS) entry which is preliminary data.</text>
</comment>
<dbReference type="GO" id="GO:0004303">
    <property type="term" value="F:estradiol 17-beta-dehydrogenase [NAD(P)+] activity"/>
    <property type="evidence" value="ECO:0007669"/>
    <property type="project" value="TreeGrafter"/>
</dbReference>
<dbReference type="PRINTS" id="PR00081">
    <property type="entry name" value="GDHRDH"/>
</dbReference>
<evidence type="ECO:0000256" key="2">
    <source>
        <dbReference type="RuleBase" id="RU000363"/>
    </source>
</evidence>
<dbReference type="GO" id="GO:0008210">
    <property type="term" value="P:estrogen metabolic process"/>
    <property type="evidence" value="ECO:0007669"/>
    <property type="project" value="TreeGrafter"/>
</dbReference>
<keyword evidence="1" id="KW-0560">Oxidoreductase</keyword>
<dbReference type="Pfam" id="PF00106">
    <property type="entry name" value="adh_short"/>
    <property type="match status" value="1"/>
</dbReference>
<dbReference type="InterPro" id="IPR036291">
    <property type="entry name" value="NAD(P)-bd_dom_sf"/>
</dbReference>
<protein>
    <submittedName>
        <fullName evidence="3">3-hydroxyacyl-CoA dehydrogenase type-2-like protein</fullName>
    </submittedName>
</protein>
<reference evidence="3 4" key="1">
    <citation type="journal article" date="2018" name="Gigascience">
        <title>Genomes of trombidid mites reveal novel predicted allergens and laterally-transferred genes associated with secondary metabolism.</title>
        <authorList>
            <person name="Dong X."/>
            <person name="Chaisiri K."/>
            <person name="Xia D."/>
            <person name="Armstrong S.D."/>
            <person name="Fang Y."/>
            <person name="Donnelly M.J."/>
            <person name="Kadowaki T."/>
            <person name="McGarry J.W."/>
            <person name="Darby A.C."/>
            <person name="Makepeace B.L."/>
        </authorList>
    </citation>
    <scope>NUCLEOTIDE SEQUENCE [LARGE SCALE GENOMIC DNA]</scope>
    <source>
        <strain evidence="3">UoL-WK</strain>
    </source>
</reference>
<dbReference type="PANTHER" id="PTHR43658:SF8">
    <property type="entry name" value="17-BETA-HYDROXYSTEROID DEHYDROGENASE 14-RELATED"/>
    <property type="match status" value="1"/>
</dbReference>
<dbReference type="GO" id="GO:0008209">
    <property type="term" value="P:androgen metabolic process"/>
    <property type="evidence" value="ECO:0007669"/>
    <property type="project" value="TreeGrafter"/>
</dbReference>
<dbReference type="EMBL" id="NCKU01000146">
    <property type="protein sequence ID" value="RWS16927.1"/>
    <property type="molecule type" value="Genomic_DNA"/>
</dbReference>
<dbReference type="GO" id="GO:0006631">
    <property type="term" value="P:fatty acid metabolic process"/>
    <property type="evidence" value="ECO:0007669"/>
    <property type="project" value="TreeGrafter"/>
</dbReference>
<evidence type="ECO:0000256" key="1">
    <source>
        <dbReference type="ARBA" id="ARBA00023002"/>
    </source>
</evidence>
<dbReference type="PANTHER" id="PTHR43658">
    <property type="entry name" value="SHORT-CHAIN DEHYDROGENASE/REDUCTASE"/>
    <property type="match status" value="1"/>
</dbReference>
<dbReference type="OrthoDB" id="1274115at2759"/>
<dbReference type="SUPFAM" id="SSF51735">
    <property type="entry name" value="NAD(P)-binding Rossmann-fold domains"/>
    <property type="match status" value="1"/>
</dbReference>
<dbReference type="InterPro" id="IPR002347">
    <property type="entry name" value="SDR_fam"/>
</dbReference>
<dbReference type="Gene3D" id="3.40.50.720">
    <property type="entry name" value="NAD(P)-binding Rossmann-like Domain"/>
    <property type="match status" value="1"/>
</dbReference>
<proteinExistence type="inferred from homology"/>
<keyword evidence="4" id="KW-1185">Reference proteome</keyword>
<evidence type="ECO:0000313" key="4">
    <source>
        <dbReference type="Proteomes" id="UP000285301"/>
    </source>
</evidence>
<sequence length="252" mass="26890">MQRLEKTVALITGAASGLGKGTMLHLLNRGAKAILAFDREPFNFELPKNVVAFRGDVTNEKDVSDALDVCKRNFGPLNVVVNCAGVTVAFKLFNFERKQAHSLQEFRKVIETNVLGMFNVNRLAAGLLAENELEGGVKGVIINTAGASAFEGSIGQVAHSAASGAVSSMTLPMARDLAEEGIRVVAIAPGVFRTPLIEKYPESALQYLADMTLAPSRLGNPDEFGQLVATIIENPMLNGEVIRLDGGIRLPG</sequence>
<dbReference type="AlphaFoldDB" id="A0A443RNV0"/>
<accession>A0A443RNV0</accession>
<organism evidence="3 4">
    <name type="scientific">Dinothrombium tinctorium</name>
    <dbReference type="NCBI Taxonomy" id="1965070"/>
    <lineage>
        <taxon>Eukaryota</taxon>
        <taxon>Metazoa</taxon>
        <taxon>Ecdysozoa</taxon>
        <taxon>Arthropoda</taxon>
        <taxon>Chelicerata</taxon>
        <taxon>Arachnida</taxon>
        <taxon>Acari</taxon>
        <taxon>Acariformes</taxon>
        <taxon>Trombidiformes</taxon>
        <taxon>Prostigmata</taxon>
        <taxon>Anystina</taxon>
        <taxon>Parasitengona</taxon>
        <taxon>Trombidioidea</taxon>
        <taxon>Trombidiidae</taxon>
        <taxon>Dinothrombium</taxon>
    </lineage>
</organism>
<comment type="similarity">
    <text evidence="2">Belongs to the short-chain dehydrogenases/reductases (SDR) family.</text>
</comment>
<evidence type="ECO:0000313" key="3">
    <source>
        <dbReference type="EMBL" id="RWS16927.1"/>
    </source>
</evidence>
<dbReference type="STRING" id="1965070.A0A443RNV0"/>